<accession>A0A6S7BKX9</accession>
<sequence length="52" mass="5671">MNETTQQAIVQTLREKILAGELSPGQRLVEAQLAHCRHSRSPSTKPRASASS</sequence>
<evidence type="ECO:0000313" key="2">
    <source>
        <dbReference type="Proteomes" id="UP000494365"/>
    </source>
</evidence>
<name>A0A6S7BKX9_9BURK</name>
<keyword evidence="2" id="KW-1185">Reference proteome</keyword>
<dbReference type="Gene3D" id="1.10.10.10">
    <property type="entry name" value="Winged helix-like DNA-binding domain superfamily/Winged helix DNA-binding domain"/>
    <property type="match status" value="1"/>
</dbReference>
<gene>
    <name evidence="1" type="ORF">LMG28614_03441</name>
</gene>
<protein>
    <submittedName>
        <fullName evidence="1">Uncharacterized protein</fullName>
    </submittedName>
</protein>
<dbReference type="AlphaFoldDB" id="A0A6S7BKX9"/>
<evidence type="ECO:0000313" key="1">
    <source>
        <dbReference type="EMBL" id="CAB3792081.1"/>
    </source>
</evidence>
<reference evidence="1 2" key="1">
    <citation type="submission" date="2020-04" db="EMBL/GenBank/DDBJ databases">
        <authorList>
            <person name="De Canck E."/>
        </authorList>
    </citation>
    <scope>NUCLEOTIDE SEQUENCE [LARGE SCALE GENOMIC DNA]</scope>
    <source>
        <strain evidence="1 2">LMG 28614</strain>
    </source>
</reference>
<dbReference type="Proteomes" id="UP000494365">
    <property type="component" value="Unassembled WGS sequence"/>
</dbReference>
<organism evidence="1 2">
    <name type="scientific">Paraburkholderia ultramafica</name>
    <dbReference type="NCBI Taxonomy" id="1544867"/>
    <lineage>
        <taxon>Bacteria</taxon>
        <taxon>Pseudomonadati</taxon>
        <taxon>Pseudomonadota</taxon>
        <taxon>Betaproteobacteria</taxon>
        <taxon>Burkholderiales</taxon>
        <taxon>Burkholderiaceae</taxon>
        <taxon>Paraburkholderia</taxon>
    </lineage>
</organism>
<dbReference type="InterPro" id="IPR036388">
    <property type="entry name" value="WH-like_DNA-bd_sf"/>
</dbReference>
<dbReference type="RefSeq" id="WP_246279076.1">
    <property type="nucleotide sequence ID" value="NZ_CADIKK010000015.1"/>
</dbReference>
<dbReference type="EMBL" id="CADIKK010000015">
    <property type="protein sequence ID" value="CAB3792081.1"/>
    <property type="molecule type" value="Genomic_DNA"/>
</dbReference>
<proteinExistence type="predicted"/>